<comment type="caution">
    <text evidence="5">The sequence shown here is derived from an EMBL/GenBank/DDBJ whole genome shotgun (WGS) entry which is preliminary data.</text>
</comment>
<evidence type="ECO:0000313" key="5">
    <source>
        <dbReference type="EMBL" id="TNB47782.1"/>
    </source>
</evidence>
<dbReference type="Gene3D" id="3.40.50.1820">
    <property type="entry name" value="alpha/beta hydrolase"/>
    <property type="match status" value="1"/>
</dbReference>
<comment type="similarity">
    <text evidence="1">Belongs to the 'GDXG' lipolytic enzyme family.</text>
</comment>
<evidence type="ECO:0000256" key="1">
    <source>
        <dbReference type="ARBA" id="ARBA00010515"/>
    </source>
</evidence>
<evidence type="ECO:0000259" key="4">
    <source>
        <dbReference type="Pfam" id="PF07859"/>
    </source>
</evidence>
<protein>
    <submittedName>
        <fullName evidence="5">Alpha/beta hydrolase</fullName>
    </submittedName>
</protein>
<keyword evidence="2 5" id="KW-0378">Hydrolase</keyword>
<dbReference type="Pfam" id="PF07859">
    <property type="entry name" value="Abhydrolase_3"/>
    <property type="match status" value="1"/>
</dbReference>
<dbReference type="OrthoDB" id="9806180at2"/>
<name>A0A5C4JRD4_9HYPH</name>
<proteinExistence type="inferred from homology"/>
<sequence length="386" mass="42336">MSDGTHGQRMGSRGRRRFSRVRSGRLHHRNGTSSRWRAFRYRKATAMSKASEKRRETGPEPLFAEGVDAYLDRVTGISAQTKSASSRERMRFGFRSYSAAMDDAPQDGLHRKNWYLACPGREIPLRLYRPEAGDDERLPTLIFFHGGGWVQGDLETHDTLAAELAAHAGIQVISVHYRRAPENRHPAAIEDGFEVLRWAIAEAASHAIDPGRIAVGGDSAGGFIAASLCHMARRLGLPAPCFQMLIYPAITPDFSTESYRENAAMPLLKTEDMKRYWSDYLPEGADPLALADMPAAASDLSGLPPALIVAAQYDPLLDDATAYAGRLAGAGVPTRLTVVPGMLHGFLRARSVSPPAEEVFRAVCGVIREAMHATMPTVEEIGGRRR</sequence>
<feature type="domain" description="Alpha/beta hydrolase fold-3" evidence="4">
    <location>
        <begin position="141"/>
        <end position="347"/>
    </location>
</feature>
<organism evidence="5 6">
    <name type="scientific">Martelella lutilitoris</name>
    <dbReference type="NCBI Taxonomy" id="2583532"/>
    <lineage>
        <taxon>Bacteria</taxon>
        <taxon>Pseudomonadati</taxon>
        <taxon>Pseudomonadota</taxon>
        <taxon>Alphaproteobacteria</taxon>
        <taxon>Hyphomicrobiales</taxon>
        <taxon>Aurantimonadaceae</taxon>
        <taxon>Martelella</taxon>
    </lineage>
</organism>
<gene>
    <name evidence="5" type="ORF">FF124_09280</name>
</gene>
<dbReference type="Proteomes" id="UP000307874">
    <property type="component" value="Unassembled WGS sequence"/>
</dbReference>
<dbReference type="AlphaFoldDB" id="A0A5C4JRD4"/>
<accession>A0A5C4JRD4</accession>
<dbReference type="PANTHER" id="PTHR48081:SF8">
    <property type="entry name" value="ALPHA_BETA HYDROLASE FOLD-3 DOMAIN-CONTAINING PROTEIN-RELATED"/>
    <property type="match status" value="1"/>
</dbReference>
<dbReference type="InterPro" id="IPR013094">
    <property type="entry name" value="AB_hydrolase_3"/>
</dbReference>
<feature type="compositionally biased region" description="Basic residues" evidence="3">
    <location>
        <begin position="12"/>
        <end position="30"/>
    </location>
</feature>
<dbReference type="InterPro" id="IPR029058">
    <property type="entry name" value="AB_hydrolase_fold"/>
</dbReference>
<reference evidence="5 6" key="1">
    <citation type="submission" date="2019-05" db="EMBL/GenBank/DDBJ databases">
        <authorList>
            <person name="Lee S.D."/>
        </authorList>
    </citation>
    <scope>NUCLEOTIDE SEQUENCE [LARGE SCALE GENOMIC DNA]</scope>
    <source>
        <strain evidence="5 6">GH2-6</strain>
    </source>
</reference>
<keyword evidence="6" id="KW-1185">Reference proteome</keyword>
<dbReference type="GO" id="GO:0016787">
    <property type="term" value="F:hydrolase activity"/>
    <property type="evidence" value="ECO:0007669"/>
    <property type="project" value="UniProtKB-KW"/>
</dbReference>
<dbReference type="PANTHER" id="PTHR48081">
    <property type="entry name" value="AB HYDROLASE SUPERFAMILY PROTEIN C4A8.06C"/>
    <property type="match status" value="1"/>
</dbReference>
<dbReference type="PROSITE" id="PS01173">
    <property type="entry name" value="LIPASE_GDXG_HIS"/>
    <property type="match status" value="1"/>
</dbReference>
<evidence type="ECO:0000256" key="2">
    <source>
        <dbReference type="ARBA" id="ARBA00022801"/>
    </source>
</evidence>
<feature type="region of interest" description="Disordered" evidence="3">
    <location>
        <begin position="1"/>
        <end position="32"/>
    </location>
</feature>
<evidence type="ECO:0000313" key="6">
    <source>
        <dbReference type="Proteomes" id="UP000307874"/>
    </source>
</evidence>
<reference evidence="5 6" key="2">
    <citation type="submission" date="2019-06" db="EMBL/GenBank/DDBJ databases">
        <title>Martelella lutilitoris sp. nov., isolated from a tidal mudflat.</title>
        <authorList>
            <person name="Kim Y.-J."/>
        </authorList>
    </citation>
    <scope>NUCLEOTIDE SEQUENCE [LARGE SCALE GENOMIC DNA]</scope>
    <source>
        <strain evidence="5 6">GH2-6</strain>
    </source>
</reference>
<dbReference type="InterPro" id="IPR050300">
    <property type="entry name" value="GDXG_lipolytic_enzyme"/>
</dbReference>
<dbReference type="InterPro" id="IPR002168">
    <property type="entry name" value="Lipase_GDXG_HIS_AS"/>
</dbReference>
<dbReference type="SUPFAM" id="SSF53474">
    <property type="entry name" value="alpha/beta-Hydrolases"/>
    <property type="match status" value="1"/>
</dbReference>
<dbReference type="EMBL" id="VCLB01000005">
    <property type="protein sequence ID" value="TNB47782.1"/>
    <property type="molecule type" value="Genomic_DNA"/>
</dbReference>
<evidence type="ECO:0000256" key="3">
    <source>
        <dbReference type="SAM" id="MobiDB-lite"/>
    </source>
</evidence>